<gene>
    <name evidence="2" type="ORF">AVDCRST_MAG47-325</name>
</gene>
<evidence type="ECO:0000313" key="2">
    <source>
        <dbReference type="EMBL" id="CAA9362856.1"/>
    </source>
</evidence>
<organism evidence="2">
    <name type="scientific">uncultured Nocardioidaceae bacterium</name>
    <dbReference type="NCBI Taxonomy" id="253824"/>
    <lineage>
        <taxon>Bacteria</taxon>
        <taxon>Bacillati</taxon>
        <taxon>Actinomycetota</taxon>
        <taxon>Actinomycetes</taxon>
        <taxon>Propionibacteriales</taxon>
        <taxon>Nocardioidaceae</taxon>
        <taxon>environmental samples</taxon>
    </lineage>
</organism>
<name>A0A6J4MPH4_9ACTN</name>
<feature type="non-terminal residue" evidence="2">
    <location>
        <position position="1"/>
    </location>
</feature>
<reference evidence="2" key="1">
    <citation type="submission" date="2020-02" db="EMBL/GenBank/DDBJ databases">
        <authorList>
            <person name="Meier V. D."/>
        </authorList>
    </citation>
    <scope>NUCLEOTIDE SEQUENCE</scope>
    <source>
        <strain evidence="2">AVDCRST_MAG47</strain>
    </source>
</reference>
<feature type="compositionally biased region" description="Basic residues" evidence="1">
    <location>
        <begin position="204"/>
        <end position="213"/>
    </location>
</feature>
<feature type="compositionally biased region" description="Basic and acidic residues" evidence="1">
    <location>
        <begin position="214"/>
        <end position="227"/>
    </location>
</feature>
<evidence type="ECO:0000256" key="1">
    <source>
        <dbReference type="SAM" id="MobiDB-lite"/>
    </source>
</evidence>
<feature type="compositionally biased region" description="Basic residues" evidence="1">
    <location>
        <begin position="135"/>
        <end position="159"/>
    </location>
</feature>
<feature type="compositionally biased region" description="Low complexity" evidence="1">
    <location>
        <begin position="260"/>
        <end position="269"/>
    </location>
</feature>
<proteinExistence type="predicted"/>
<feature type="compositionally biased region" description="Low complexity" evidence="1">
    <location>
        <begin position="36"/>
        <end position="55"/>
    </location>
</feature>
<feature type="region of interest" description="Disordered" evidence="1">
    <location>
        <begin position="1"/>
        <end position="269"/>
    </location>
</feature>
<dbReference type="EMBL" id="CADCUK010000023">
    <property type="protein sequence ID" value="CAA9362856.1"/>
    <property type="molecule type" value="Genomic_DNA"/>
</dbReference>
<protein>
    <submittedName>
        <fullName evidence="2">Molybdenum ABC transporter permease protein ModB</fullName>
    </submittedName>
</protein>
<feature type="compositionally biased region" description="Low complexity" evidence="1">
    <location>
        <begin position="81"/>
        <end position="101"/>
    </location>
</feature>
<accession>A0A6J4MPH4</accession>
<dbReference type="AlphaFoldDB" id="A0A6J4MPH4"/>
<feature type="compositionally biased region" description="Basic residues" evidence="1">
    <location>
        <begin position="106"/>
        <end position="124"/>
    </location>
</feature>
<sequence>DHRLLAGAGPCAVTAARPGRCGDRAARRAGGRARAPHPLARAARAARRTGAAAGAVDLGAHRHGRDAPLRGARPPPGLGAGPHHLPRTGPRPGARRGAAGDATGGRGRRAPRRLRSHRCGRRAAARPLRRDGPVHHRRGGARPHVRRAPVLRAQRRGCAARRQPGLRQRGRHPRRQPLDDLPAGHSPARAAGDRRRDAPVLGPRHGRVRRHDHVRRELPRDHPDDAAAHLQPAAERPRRGVRARPRPPGLLLDRARRAARPLAPRGTGM</sequence>
<feature type="non-terminal residue" evidence="2">
    <location>
        <position position="269"/>
    </location>
</feature>